<dbReference type="EMBL" id="CAJJDP010000050">
    <property type="protein sequence ID" value="CAD8167806.1"/>
    <property type="molecule type" value="Genomic_DNA"/>
</dbReference>
<organism evidence="1 2">
    <name type="scientific">Paramecium octaurelia</name>
    <dbReference type="NCBI Taxonomy" id="43137"/>
    <lineage>
        <taxon>Eukaryota</taxon>
        <taxon>Sar</taxon>
        <taxon>Alveolata</taxon>
        <taxon>Ciliophora</taxon>
        <taxon>Intramacronucleata</taxon>
        <taxon>Oligohymenophorea</taxon>
        <taxon>Peniculida</taxon>
        <taxon>Parameciidae</taxon>
        <taxon>Paramecium</taxon>
    </lineage>
</organism>
<reference evidence="1" key="1">
    <citation type="submission" date="2021-01" db="EMBL/GenBank/DDBJ databases">
        <authorList>
            <consortium name="Genoscope - CEA"/>
            <person name="William W."/>
        </authorList>
    </citation>
    <scope>NUCLEOTIDE SEQUENCE</scope>
</reference>
<protein>
    <submittedName>
        <fullName evidence="1">Uncharacterized protein</fullName>
    </submittedName>
</protein>
<evidence type="ECO:0000313" key="2">
    <source>
        <dbReference type="Proteomes" id="UP000683925"/>
    </source>
</evidence>
<dbReference type="Proteomes" id="UP000683925">
    <property type="component" value="Unassembled WGS sequence"/>
</dbReference>
<gene>
    <name evidence="1" type="ORF">POCTA_138.1.T0500289</name>
</gene>
<evidence type="ECO:0000313" key="1">
    <source>
        <dbReference type="EMBL" id="CAD8167806.1"/>
    </source>
</evidence>
<keyword evidence="2" id="KW-1185">Reference proteome</keyword>
<comment type="caution">
    <text evidence="1">The sequence shown here is derived from an EMBL/GenBank/DDBJ whole genome shotgun (WGS) entry which is preliminary data.</text>
</comment>
<name>A0A8S1UZ84_PAROT</name>
<sequence>MLMQFKNNQYLRIFNLLPFKDIKGANKNLSNCIILFECCLFRLYILLL</sequence>
<dbReference type="AlphaFoldDB" id="A0A8S1UZ84"/>
<proteinExistence type="predicted"/>
<accession>A0A8S1UZ84</accession>